<evidence type="ECO:0000256" key="10">
    <source>
        <dbReference type="ARBA" id="ARBA00048848"/>
    </source>
</evidence>
<dbReference type="InterPro" id="IPR000182">
    <property type="entry name" value="GNAT_dom"/>
</dbReference>
<dbReference type="Proteomes" id="UP001303046">
    <property type="component" value="Unassembled WGS sequence"/>
</dbReference>
<dbReference type="SUPFAM" id="SSF55729">
    <property type="entry name" value="Acyl-CoA N-acyltransferases (Nat)"/>
    <property type="match status" value="1"/>
</dbReference>
<evidence type="ECO:0000313" key="12">
    <source>
        <dbReference type="EMBL" id="KAK6733698.1"/>
    </source>
</evidence>
<evidence type="ECO:0000256" key="3">
    <source>
        <dbReference type="ARBA" id="ARBA00022829"/>
    </source>
</evidence>
<reference evidence="12 13" key="1">
    <citation type="submission" date="2023-08" db="EMBL/GenBank/DDBJ databases">
        <title>A Necator americanus chromosomal reference genome.</title>
        <authorList>
            <person name="Ilik V."/>
            <person name="Petrzelkova K.J."/>
            <person name="Pardy F."/>
            <person name="Fuh T."/>
            <person name="Niatou-Singa F.S."/>
            <person name="Gouil Q."/>
            <person name="Baker L."/>
            <person name="Ritchie M.E."/>
            <person name="Jex A.R."/>
            <person name="Gazzola D."/>
            <person name="Li H."/>
            <person name="Toshio Fujiwara R."/>
            <person name="Zhan B."/>
            <person name="Aroian R.V."/>
            <person name="Pafco B."/>
            <person name="Schwarz E.M."/>
        </authorList>
    </citation>
    <scope>NUCLEOTIDE SEQUENCE [LARGE SCALE GENOMIC DNA]</scope>
    <source>
        <strain evidence="12 13">Aroian</strain>
        <tissue evidence="12">Whole animal</tissue>
    </source>
</reference>
<dbReference type="PROSITE" id="PS51186">
    <property type="entry name" value="GNAT"/>
    <property type="match status" value="1"/>
</dbReference>
<keyword evidence="13" id="KW-1185">Reference proteome</keyword>
<evidence type="ECO:0000256" key="4">
    <source>
        <dbReference type="ARBA" id="ARBA00022853"/>
    </source>
</evidence>
<comment type="similarity">
    <text evidence="6">Belongs to the acetyltransferase family. NAA60 subfamily.</text>
</comment>
<dbReference type="EC" id="2.3.1.259" evidence="7"/>
<gene>
    <name evidence="12" type="primary">Necator_chrII.g5242</name>
    <name evidence="12" type="ORF">RB195_017450</name>
</gene>
<comment type="catalytic activity">
    <reaction evidence="9">
        <text>L-lysyl-[protein] + acetyl-CoA = N(6)-acetyl-L-lysyl-[protein] + CoA + H(+)</text>
        <dbReference type="Rhea" id="RHEA:45948"/>
        <dbReference type="Rhea" id="RHEA-COMP:9752"/>
        <dbReference type="Rhea" id="RHEA-COMP:10731"/>
        <dbReference type="ChEBI" id="CHEBI:15378"/>
        <dbReference type="ChEBI" id="CHEBI:29969"/>
        <dbReference type="ChEBI" id="CHEBI:57287"/>
        <dbReference type="ChEBI" id="CHEBI:57288"/>
        <dbReference type="ChEBI" id="CHEBI:61930"/>
        <dbReference type="EC" id="2.3.1.48"/>
    </reaction>
</comment>
<comment type="caution">
    <text evidence="12">The sequence shown here is derived from an EMBL/GenBank/DDBJ whole genome shotgun (WGS) entry which is preliminary data.</text>
</comment>
<evidence type="ECO:0000259" key="11">
    <source>
        <dbReference type="PROSITE" id="PS51186"/>
    </source>
</evidence>
<comment type="catalytic activity">
    <reaction evidence="10">
        <text>N-terminal L-methionyl-[transmembrane protein] + acetyl-CoA = N-terminal N(alpha)-acetyl-L-methionyl-[transmembrane protein] + CoA + H(+)</text>
        <dbReference type="Rhea" id="RHEA:50604"/>
        <dbReference type="Rhea" id="RHEA-COMP:12745"/>
        <dbReference type="Rhea" id="RHEA-COMP:12746"/>
        <dbReference type="ChEBI" id="CHEBI:15378"/>
        <dbReference type="ChEBI" id="CHEBI:57287"/>
        <dbReference type="ChEBI" id="CHEBI:57288"/>
        <dbReference type="ChEBI" id="CHEBI:64731"/>
        <dbReference type="ChEBI" id="CHEBI:133414"/>
        <dbReference type="EC" id="2.3.1.259"/>
    </reaction>
</comment>
<keyword evidence="2" id="KW-0808">Transferase</keyword>
<dbReference type="CDD" id="cd04301">
    <property type="entry name" value="NAT_SF"/>
    <property type="match status" value="1"/>
</dbReference>
<evidence type="ECO:0000313" key="13">
    <source>
        <dbReference type="Proteomes" id="UP001303046"/>
    </source>
</evidence>
<dbReference type="Gene3D" id="3.40.630.30">
    <property type="match status" value="1"/>
</dbReference>
<dbReference type="InterPro" id="IPR045141">
    <property type="entry name" value="NAA60-like"/>
</dbReference>
<dbReference type="InterPro" id="IPR016181">
    <property type="entry name" value="Acyl_CoA_acyltransferase"/>
</dbReference>
<keyword evidence="4" id="KW-0156">Chromatin regulator</keyword>
<dbReference type="EC" id="2.3.1.48" evidence="1"/>
<evidence type="ECO:0000256" key="9">
    <source>
        <dbReference type="ARBA" id="ARBA00048017"/>
    </source>
</evidence>
<keyword evidence="5" id="KW-0012">Acyltransferase</keyword>
<evidence type="ECO:0000256" key="8">
    <source>
        <dbReference type="ARBA" id="ARBA00026144"/>
    </source>
</evidence>
<dbReference type="PANTHER" id="PTHR14744">
    <property type="entry name" value="N-ALPHA-ACETYLTRANSFERASE 60"/>
    <property type="match status" value="1"/>
</dbReference>
<evidence type="ECO:0000256" key="5">
    <source>
        <dbReference type="ARBA" id="ARBA00023315"/>
    </source>
</evidence>
<dbReference type="Pfam" id="PF00583">
    <property type="entry name" value="Acetyltransf_1"/>
    <property type="match status" value="1"/>
</dbReference>
<proteinExistence type="inferred from homology"/>
<evidence type="ECO:0000256" key="1">
    <source>
        <dbReference type="ARBA" id="ARBA00013184"/>
    </source>
</evidence>
<name>A0ABR1C8D1_NECAM</name>
<evidence type="ECO:0000256" key="7">
    <source>
        <dbReference type="ARBA" id="ARBA00026111"/>
    </source>
</evidence>
<dbReference type="EMBL" id="JAVFWL010000002">
    <property type="protein sequence ID" value="KAK6733698.1"/>
    <property type="molecule type" value="Genomic_DNA"/>
</dbReference>
<organism evidence="12 13">
    <name type="scientific">Necator americanus</name>
    <name type="common">Human hookworm</name>
    <dbReference type="NCBI Taxonomy" id="51031"/>
    <lineage>
        <taxon>Eukaryota</taxon>
        <taxon>Metazoa</taxon>
        <taxon>Ecdysozoa</taxon>
        <taxon>Nematoda</taxon>
        <taxon>Chromadorea</taxon>
        <taxon>Rhabditida</taxon>
        <taxon>Rhabditina</taxon>
        <taxon>Rhabditomorpha</taxon>
        <taxon>Strongyloidea</taxon>
        <taxon>Ancylostomatidae</taxon>
        <taxon>Bunostominae</taxon>
        <taxon>Necator</taxon>
    </lineage>
</organism>
<evidence type="ECO:0000256" key="2">
    <source>
        <dbReference type="ARBA" id="ARBA00022679"/>
    </source>
</evidence>
<accession>A0ABR1C8D1</accession>
<keyword evidence="3" id="KW-0159">Chromosome partition</keyword>
<sequence>MTKDSQLRVGQEEKSTVTSVAPNERLKLTPKLCDCRLGHQCLPLPYPDSYWLRITSDTNTHYSLGAYNQQQKLIGAIGVIRRVGDYFDVKILNVEEQKLINTYRKVCYITTLMVAPEFRKIGVATQLLQRASTVLLQEGSQLIYLHVLHSNLPAIRLYEKMGYEKVVAIPNYYTINGVQEAGLVYCKRLAVPVCHECLVNGGGYCTIS</sequence>
<protein>
    <recommendedName>
        <fullName evidence="8">N-alpha-acetyltransferase 60</fullName>
        <ecNumber evidence="7">2.3.1.259</ecNumber>
        <ecNumber evidence="1">2.3.1.48</ecNumber>
    </recommendedName>
</protein>
<feature type="domain" description="N-acetyltransferase" evidence="11">
    <location>
        <begin position="15"/>
        <end position="190"/>
    </location>
</feature>
<dbReference type="PANTHER" id="PTHR14744:SF15">
    <property type="entry name" value="N-ALPHA-ACETYLTRANSFERASE 60"/>
    <property type="match status" value="1"/>
</dbReference>
<evidence type="ECO:0000256" key="6">
    <source>
        <dbReference type="ARBA" id="ARBA00025774"/>
    </source>
</evidence>